<proteinExistence type="predicted"/>
<name>A0A5N0EC05_9NOCA</name>
<reference evidence="1 2" key="1">
    <citation type="submission" date="2019-09" db="EMBL/GenBank/DDBJ databases">
        <authorList>
            <person name="Wang X."/>
        </authorList>
    </citation>
    <scope>NUCLEOTIDE SEQUENCE [LARGE SCALE GENOMIC DNA]</scope>
    <source>
        <strain evidence="1 2">CICC 11023</strain>
    </source>
</reference>
<accession>A0A5N0EC05</accession>
<dbReference type="SUPFAM" id="SSF56634">
    <property type="entry name" value="Heme-dependent catalase-like"/>
    <property type="match status" value="1"/>
</dbReference>
<sequence>MTDLAASVVRTTFAAGANLRHARVFHPTGLNLAGRLHAEPEFDHLFGEGERAVIARLSKGAGTPGGLPDVLGLAFRVLDRHDQPWDFALATTGRGTLGRFLITPARSWVRAGYGSLMPYRVGKTMPVWFFAEPDTGQPASASLAAMTEHLPEHPISFELQARGLTGAPVRLATLTLRLAEPAEHRTDFFDPMLNHPDGVELLPRIVGKVREFAYAGSRNGRGEVE</sequence>
<dbReference type="GO" id="GO:0020037">
    <property type="term" value="F:heme binding"/>
    <property type="evidence" value="ECO:0007669"/>
    <property type="project" value="InterPro"/>
</dbReference>
<dbReference type="EMBL" id="VXLC01000010">
    <property type="protein sequence ID" value="KAA8886962.1"/>
    <property type="molecule type" value="Genomic_DNA"/>
</dbReference>
<keyword evidence="2" id="KW-1185">Reference proteome</keyword>
<protein>
    <submittedName>
        <fullName evidence="1">Phosphodiesterase</fullName>
    </submittedName>
</protein>
<dbReference type="AlphaFoldDB" id="A0A5N0EC05"/>
<evidence type="ECO:0000313" key="1">
    <source>
        <dbReference type="EMBL" id="KAA8886962.1"/>
    </source>
</evidence>
<comment type="caution">
    <text evidence="1">The sequence shown here is derived from an EMBL/GenBank/DDBJ whole genome shotgun (WGS) entry which is preliminary data.</text>
</comment>
<organism evidence="1 2">
    <name type="scientific">Nocardia colli</name>
    <dbReference type="NCBI Taxonomy" id="2545717"/>
    <lineage>
        <taxon>Bacteria</taxon>
        <taxon>Bacillati</taxon>
        <taxon>Actinomycetota</taxon>
        <taxon>Actinomycetes</taxon>
        <taxon>Mycobacteriales</taxon>
        <taxon>Nocardiaceae</taxon>
        <taxon>Nocardia</taxon>
    </lineage>
</organism>
<dbReference type="RefSeq" id="WP_150403975.1">
    <property type="nucleotide sequence ID" value="NZ_JBHJYQ010000009.1"/>
</dbReference>
<dbReference type="InterPro" id="IPR020835">
    <property type="entry name" value="Catalase_sf"/>
</dbReference>
<evidence type="ECO:0000313" key="2">
    <source>
        <dbReference type="Proteomes" id="UP000323876"/>
    </source>
</evidence>
<gene>
    <name evidence="1" type="ORF">F3087_22420</name>
</gene>
<dbReference type="OrthoDB" id="3368165at2"/>
<dbReference type="Proteomes" id="UP000323876">
    <property type="component" value="Unassembled WGS sequence"/>
</dbReference>